<reference evidence="1 2" key="1">
    <citation type="submission" date="2019-05" db="EMBL/GenBank/DDBJ databases">
        <title>Another draft genome of Portunus trituberculatus and its Hox gene families provides insights of decapod evolution.</title>
        <authorList>
            <person name="Jeong J.-H."/>
            <person name="Song I."/>
            <person name="Kim S."/>
            <person name="Choi T."/>
            <person name="Kim D."/>
            <person name="Ryu S."/>
            <person name="Kim W."/>
        </authorList>
    </citation>
    <scope>NUCLEOTIDE SEQUENCE [LARGE SCALE GENOMIC DNA]</scope>
    <source>
        <tissue evidence="1">Muscle</tissue>
    </source>
</reference>
<dbReference type="EMBL" id="VSRR010006918">
    <property type="protein sequence ID" value="MPC45841.1"/>
    <property type="molecule type" value="Genomic_DNA"/>
</dbReference>
<name>A0A5B7FF10_PORTR</name>
<protein>
    <submittedName>
        <fullName evidence="1">Uncharacterized protein</fullName>
    </submittedName>
</protein>
<dbReference type="AlphaFoldDB" id="A0A5B7FF10"/>
<proteinExistence type="predicted"/>
<accession>A0A5B7FF10</accession>
<evidence type="ECO:0000313" key="1">
    <source>
        <dbReference type="EMBL" id="MPC45841.1"/>
    </source>
</evidence>
<sequence length="102" mass="11180">MLAVPSTRCWQILGAEAAVVVVVVEEEVVVEVVERRVVCLRDVTRQPSLFPSPPLNTMSSPSRYYLMDTTPPLAAGVALTDVWVARCGNGACGEYERQETQN</sequence>
<gene>
    <name evidence="1" type="ORF">E2C01_039547</name>
</gene>
<organism evidence="1 2">
    <name type="scientific">Portunus trituberculatus</name>
    <name type="common">Swimming crab</name>
    <name type="synonym">Neptunus trituberculatus</name>
    <dbReference type="NCBI Taxonomy" id="210409"/>
    <lineage>
        <taxon>Eukaryota</taxon>
        <taxon>Metazoa</taxon>
        <taxon>Ecdysozoa</taxon>
        <taxon>Arthropoda</taxon>
        <taxon>Crustacea</taxon>
        <taxon>Multicrustacea</taxon>
        <taxon>Malacostraca</taxon>
        <taxon>Eumalacostraca</taxon>
        <taxon>Eucarida</taxon>
        <taxon>Decapoda</taxon>
        <taxon>Pleocyemata</taxon>
        <taxon>Brachyura</taxon>
        <taxon>Eubrachyura</taxon>
        <taxon>Portunoidea</taxon>
        <taxon>Portunidae</taxon>
        <taxon>Portuninae</taxon>
        <taxon>Portunus</taxon>
    </lineage>
</organism>
<comment type="caution">
    <text evidence="1">The sequence shown here is derived from an EMBL/GenBank/DDBJ whole genome shotgun (WGS) entry which is preliminary data.</text>
</comment>
<keyword evidence="2" id="KW-1185">Reference proteome</keyword>
<evidence type="ECO:0000313" key="2">
    <source>
        <dbReference type="Proteomes" id="UP000324222"/>
    </source>
</evidence>
<dbReference type="Proteomes" id="UP000324222">
    <property type="component" value="Unassembled WGS sequence"/>
</dbReference>